<dbReference type="SUPFAM" id="SSF48452">
    <property type="entry name" value="TPR-like"/>
    <property type="match status" value="1"/>
</dbReference>
<dbReference type="RefSeq" id="WP_052131934.1">
    <property type="nucleotide sequence ID" value="NZ_JRAA01000001.1"/>
</dbReference>
<evidence type="ECO:0000256" key="1">
    <source>
        <dbReference type="ARBA" id="ARBA00004196"/>
    </source>
</evidence>
<dbReference type="EMBL" id="JRAA01000001">
    <property type="protein sequence ID" value="KHF25662.1"/>
    <property type="molecule type" value="Genomic_DNA"/>
</dbReference>
<comment type="subcellular location">
    <subcellularLocation>
        <location evidence="1">Cell envelope</location>
    </subcellularLocation>
</comment>
<sequence length="416" mass="44434">MTLFWIVTAVMLVIAMVMVAPALLRPVIRNTSTGDSENTEIARERLEQIRQSHTHGELSDSEFAQGVSEVEAILAEELATQERSELTGNPFGKVALIAIVLSLPVFTFFLYQFVGTPEGIDAEKSAAQQQQTPAGHQTSQEGEMPSMPDLVDQLAIKLQQEPENADGWFMLGRSQMTLGRYEDAVASFRQVDGLVPNTSPVLLALANAVAMAQGGQIAGEPEELVLRALEIEPNDSIGLWLAGNARHEAGDFQGAIDYWQRAIPLLADSPADQQELTTRMQTVASQAGISLNDTPQALAPVSKTLTVKVSLDAALADQLTGTETLFVFARAVSGSPMPLAASRHSVNELPVEVELTDAMAMMPAMKLSGFDEVKVSAKISSSGSATPGETDLVSEAVVANPGQGEAVSLVVNKQRQ</sequence>
<proteinExistence type="predicted"/>
<dbReference type="PANTHER" id="PTHR47870:SF4">
    <property type="entry name" value="CYTOCHROME C-TYPE BIOGENESIS PROTEIN CYCH"/>
    <property type="match status" value="1"/>
</dbReference>
<feature type="repeat" description="TPR" evidence="5">
    <location>
        <begin position="165"/>
        <end position="198"/>
    </location>
</feature>
<feature type="region of interest" description="Disordered" evidence="6">
    <location>
        <begin position="123"/>
        <end position="146"/>
    </location>
</feature>
<feature type="domain" description="Cytochrome c-type biogenesis protein H TPR" evidence="9">
    <location>
        <begin position="143"/>
        <end position="268"/>
    </location>
</feature>
<feature type="transmembrane region" description="Helical" evidence="7">
    <location>
        <begin position="94"/>
        <end position="114"/>
    </location>
</feature>
<dbReference type="Pfam" id="PF23914">
    <property type="entry name" value="TPR_CcmH_CycH"/>
    <property type="match status" value="1"/>
</dbReference>
<keyword evidence="7" id="KW-0472">Membrane</keyword>
<dbReference type="InterPro" id="IPR056412">
    <property type="entry name" value="Ig_CycH"/>
</dbReference>
<keyword evidence="11" id="KW-1185">Reference proteome</keyword>
<protein>
    <submittedName>
        <fullName evidence="10">Cytochrome c-type biogenesis protein CcmI</fullName>
    </submittedName>
</protein>
<dbReference type="GO" id="GO:0030313">
    <property type="term" value="C:cell envelope"/>
    <property type="evidence" value="ECO:0007669"/>
    <property type="project" value="UniProtKB-SubCell"/>
</dbReference>
<dbReference type="SMART" id="SM00028">
    <property type="entry name" value="TPR"/>
    <property type="match status" value="2"/>
</dbReference>
<evidence type="ECO:0000259" key="8">
    <source>
        <dbReference type="Pfam" id="PF23892"/>
    </source>
</evidence>
<dbReference type="InterPro" id="IPR056413">
    <property type="entry name" value="TPR_CcmH_CycH"/>
</dbReference>
<dbReference type="AlphaFoldDB" id="A0A0B0HAF6"/>
<feature type="domain" description="Cytochrome c-type biogenesis protein H Ig-like" evidence="8">
    <location>
        <begin position="305"/>
        <end position="412"/>
    </location>
</feature>
<dbReference type="InterPro" id="IPR011990">
    <property type="entry name" value="TPR-like_helical_dom_sf"/>
</dbReference>
<evidence type="ECO:0000313" key="11">
    <source>
        <dbReference type="Proteomes" id="UP000030856"/>
    </source>
</evidence>
<dbReference type="Proteomes" id="UP000030856">
    <property type="component" value="Unassembled WGS sequence"/>
</dbReference>
<dbReference type="GeneID" id="86990982"/>
<keyword evidence="7" id="KW-1133">Transmembrane helix</keyword>
<evidence type="ECO:0000256" key="5">
    <source>
        <dbReference type="PROSITE-ProRule" id="PRU00339"/>
    </source>
</evidence>
<keyword evidence="7" id="KW-0812">Transmembrane</keyword>
<evidence type="ECO:0000259" key="9">
    <source>
        <dbReference type="Pfam" id="PF23914"/>
    </source>
</evidence>
<dbReference type="Gene3D" id="1.25.40.10">
    <property type="entry name" value="Tetratricopeptide repeat domain"/>
    <property type="match status" value="1"/>
</dbReference>
<evidence type="ECO:0000256" key="6">
    <source>
        <dbReference type="SAM" id="MobiDB-lite"/>
    </source>
</evidence>
<keyword evidence="3" id="KW-0201">Cytochrome c-type biogenesis</keyword>
<dbReference type="OrthoDB" id="9776053at2"/>
<organism evidence="10 11">
    <name type="scientific">Solemya velum gill symbiont</name>
    <dbReference type="NCBI Taxonomy" id="2340"/>
    <lineage>
        <taxon>Bacteria</taxon>
        <taxon>Pseudomonadati</taxon>
        <taxon>Pseudomonadota</taxon>
        <taxon>Gammaproteobacteria</taxon>
        <taxon>sulfur-oxidizing symbionts</taxon>
    </lineage>
</organism>
<keyword evidence="4 5" id="KW-0802">TPR repeat</keyword>
<dbReference type="InterPro" id="IPR017560">
    <property type="entry name" value="Cyt_c_biogenesis_CcmI"/>
</dbReference>
<dbReference type="GO" id="GO:0017004">
    <property type="term" value="P:cytochrome complex assembly"/>
    <property type="evidence" value="ECO:0007669"/>
    <property type="project" value="UniProtKB-KW"/>
</dbReference>
<keyword evidence="2" id="KW-0677">Repeat</keyword>
<evidence type="ECO:0000256" key="4">
    <source>
        <dbReference type="ARBA" id="ARBA00022803"/>
    </source>
</evidence>
<name>A0A0B0HAF6_SOVGS</name>
<comment type="caution">
    <text evidence="10">The sequence shown here is derived from an EMBL/GenBank/DDBJ whole genome shotgun (WGS) entry which is preliminary data.</text>
</comment>
<dbReference type="eggNOG" id="COG4235">
    <property type="taxonomic scope" value="Bacteria"/>
</dbReference>
<feature type="transmembrane region" description="Helical" evidence="7">
    <location>
        <begin position="6"/>
        <end position="24"/>
    </location>
</feature>
<evidence type="ECO:0000313" key="10">
    <source>
        <dbReference type="EMBL" id="KHF25662.1"/>
    </source>
</evidence>
<dbReference type="GO" id="GO:0005886">
    <property type="term" value="C:plasma membrane"/>
    <property type="evidence" value="ECO:0007669"/>
    <property type="project" value="TreeGrafter"/>
</dbReference>
<gene>
    <name evidence="10" type="primary">ccmI</name>
    <name evidence="10" type="ORF">JV46_18430</name>
</gene>
<accession>A0A0B0HAF6</accession>
<dbReference type="PANTHER" id="PTHR47870">
    <property type="entry name" value="CYTOCHROME C-TYPE BIOGENESIS PROTEIN CCMH"/>
    <property type="match status" value="1"/>
</dbReference>
<feature type="compositionally biased region" description="Polar residues" evidence="6">
    <location>
        <begin position="126"/>
        <end position="141"/>
    </location>
</feature>
<evidence type="ECO:0000256" key="2">
    <source>
        <dbReference type="ARBA" id="ARBA00022737"/>
    </source>
</evidence>
<reference evidence="10 11" key="1">
    <citation type="journal article" date="2014" name="BMC Genomics">
        <title>The genome of the intracellular bacterium of the coastal bivalve, Solemya velum: a blueprint for thriving in and out of symbiosis.</title>
        <authorList>
            <person name="Dmytrenko O."/>
            <person name="Russell S.L."/>
            <person name="Loo W.T."/>
            <person name="Fontanez K.M."/>
            <person name="Liao L."/>
            <person name="Roeselers G."/>
            <person name="Sharma R."/>
            <person name="Stewart F.J."/>
            <person name="Newton I.L."/>
            <person name="Woyke T."/>
            <person name="Wu D."/>
            <person name="Lang J.M."/>
            <person name="Eisen J.A."/>
            <person name="Cavanaugh C.M."/>
        </authorList>
    </citation>
    <scope>NUCLEOTIDE SEQUENCE [LARGE SCALE GENOMIC DNA]</scope>
    <source>
        <strain evidence="10 11">WH</strain>
    </source>
</reference>
<evidence type="ECO:0000256" key="7">
    <source>
        <dbReference type="SAM" id="Phobius"/>
    </source>
</evidence>
<dbReference type="PROSITE" id="PS50005">
    <property type="entry name" value="TPR"/>
    <property type="match status" value="1"/>
</dbReference>
<dbReference type="InterPro" id="IPR051263">
    <property type="entry name" value="C-type_cytochrome_biogenesis"/>
</dbReference>
<evidence type="ECO:0000256" key="3">
    <source>
        <dbReference type="ARBA" id="ARBA00022748"/>
    </source>
</evidence>
<dbReference type="Pfam" id="PF23892">
    <property type="entry name" value="Ig_CycH"/>
    <property type="match status" value="1"/>
</dbReference>
<dbReference type="InterPro" id="IPR019734">
    <property type="entry name" value="TPR_rpt"/>
</dbReference>
<dbReference type="STRING" id="2340.JV46_18430"/>
<dbReference type="NCBIfam" id="TIGR03142">
    <property type="entry name" value="cytochro_ccmI"/>
    <property type="match status" value="1"/>
</dbReference>